<dbReference type="EMBL" id="JABXRN010000001">
    <property type="protein sequence ID" value="MBA8123501.1"/>
    <property type="molecule type" value="Genomic_DNA"/>
</dbReference>
<reference evidence="1 2" key="1">
    <citation type="submission" date="2020-06" db="EMBL/GenBank/DDBJ databases">
        <title>REHAB project genomes.</title>
        <authorList>
            <person name="Shaw L.P."/>
        </authorList>
    </citation>
    <scope>NUCLEOTIDE SEQUENCE [LARGE SCALE GENOMIC DNA]</scope>
    <source>
        <strain evidence="1 2">RHBSTW-00092</strain>
    </source>
</reference>
<organism evidence="1 2">
    <name type="scientific">Klebsiella grimontii</name>
    <dbReference type="NCBI Taxonomy" id="2058152"/>
    <lineage>
        <taxon>Bacteria</taxon>
        <taxon>Pseudomonadati</taxon>
        <taxon>Pseudomonadota</taxon>
        <taxon>Gammaproteobacteria</taxon>
        <taxon>Enterobacterales</taxon>
        <taxon>Enterobacteriaceae</taxon>
        <taxon>Klebsiella/Raoultella group</taxon>
        <taxon>Klebsiella</taxon>
    </lineage>
</organism>
<accession>A0A839CEH5</accession>
<dbReference type="Proteomes" id="UP000557483">
    <property type="component" value="Unassembled WGS sequence"/>
</dbReference>
<gene>
    <name evidence="1" type="ORF">HV064_06145</name>
</gene>
<protein>
    <submittedName>
        <fullName evidence="1">Uncharacterized protein</fullName>
    </submittedName>
</protein>
<proteinExistence type="predicted"/>
<sequence length="288" mass="34349">MNTMIRNALDEVYDDVYEAFEEKFETLVTKFKDSGQNEELSMIRTNAHEIIEEFKAIEEELPERIVDKSYPGNFRLYQEFIDVNGIVVPKPYVYKKTYAEARANIHKEMFEGRISGTIKLVNENSRLIYLLMVFKDFYWSEYLLSSGNKKDSCKYLLYALFYMSYVEDDNDKTKLGDWHRLNARFDRVRGKIASSCGGKGGRYDIEYLKPYISSALSDYSPEGGWKSKKQFIDTIIHYIVMLDEEFTLRDWDDEFKKREEQLRKKIDEWLLNELKTDYDKFIRNKNRC</sequence>
<dbReference type="RefSeq" id="WP_142631142.1">
    <property type="nucleotide sequence ID" value="NZ_CABGKM010000038.1"/>
</dbReference>
<comment type="caution">
    <text evidence="1">The sequence shown here is derived from an EMBL/GenBank/DDBJ whole genome shotgun (WGS) entry which is preliminary data.</text>
</comment>
<name>A0A839CEH5_9ENTR</name>
<evidence type="ECO:0000313" key="1">
    <source>
        <dbReference type="EMBL" id="MBA8123501.1"/>
    </source>
</evidence>
<evidence type="ECO:0000313" key="2">
    <source>
        <dbReference type="Proteomes" id="UP000557483"/>
    </source>
</evidence>
<dbReference type="AlphaFoldDB" id="A0A839CEH5"/>